<dbReference type="RefSeq" id="XP_040779458.1">
    <property type="nucleotide sequence ID" value="XM_040916703.1"/>
</dbReference>
<reference evidence="1" key="1">
    <citation type="journal article" date="2020" name="Phytopathology">
        <title>Genome sequence of the chestnut blight fungus Cryphonectria parasitica EP155: A fundamental resource for an archetypical invasive plant pathogen.</title>
        <authorList>
            <person name="Crouch J.A."/>
            <person name="Dawe A."/>
            <person name="Aerts A."/>
            <person name="Barry K."/>
            <person name="Churchill A.C.L."/>
            <person name="Grimwood J."/>
            <person name="Hillman B."/>
            <person name="Milgroom M.G."/>
            <person name="Pangilinan J."/>
            <person name="Smith M."/>
            <person name="Salamov A."/>
            <person name="Schmutz J."/>
            <person name="Yadav J."/>
            <person name="Grigoriev I.V."/>
            <person name="Nuss D."/>
        </authorList>
    </citation>
    <scope>NUCLEOTIDE SEQUENCE</scope>
    <source>
        <strain evidence="1">EP155</strain>
    </source>
</reference>
<dbReference type="OrthoDB" id="5089423at2759"/>
<dbReference type="Proteomes" id="UP000803844">
    <property type="component" value="Unassembled WGS sequence"/>
</dbReference>
<accession>A0A9P5CSE3</accession>
<proteinExistence type="predicted"/>
<dbReference type="AlphaFoldDB" id="A0A9P5CSE3"/>
<gene>
    <name evidence="1" type="ORF">M406DRAFT_250567</name>
</gene>
<dbReference type="EMBL" id="MU032345">
    <property type="protein sequence ID" value="KAF3768497.1"/>
    <property type="molecule type" value="Genomic_DNA"/>
</dbReference>
<keyword evidence="2" id="KW-1185">Reference proteome</keyword>
<evidence type="ECO:0000313" key="1">
    <source>
        <dbReference type="EMBL" id="KAF3768497.1"/>
    </source>
</evidence>
<comment type="caution">
    <text evidence="1">The sequence shown here is derived from an EMBL/GenBank/DDBJ whole genome shotgun (WGS) entry which is preliminary data.</text>
</comment>
<evidence type="ECO:0000313" key="2">
    <source>
        <dbReference type="Proteomes" id="UP000803844"/>
    </source>
</evidence>
<sequence>GFEIMPCSFCISKGLECKMMEGTKRYSCCVRWDCSCNGSGIPVNACRFALF</sequence>
<name>A0A9P5CSE3_CRYP1</name>
<dbReference type="GeneID" id="63833832"/>
<protein>
    <submittedName>
        <fullName evidence="1">Uncharacterized protein</fullName>
    </submittedName>
</protein>
<organism evidence="1 2">
    <name type="scientific">Cryphonectria parasitica (strain ATCC 38755 / EP155)</name>
    <dbReference type="NCBI Taxonomy" id="660469"/>
    <lineage>
        <taxon>Eukaryota</taxon>
        <taxon>Fungi</taxon>
        <taxon>Dikarya</taxon>
        <taxon>Ascomycota</taxon>
        <taxon>Pezizomycotina</taxon>
        <taxon>Sordariomycetes</taxon>
        <taxon>Sordariomycetidae</taxon>
        <taxon>Diaporthales</taxon>
        <taxon>Cryphonectriaceae</taxon>
        <taxon>Cryphonectria-Endothia species complex</taxon>
        <taxon>Cryphonectria</taxon>
    </lineage>
</organism>
<feature type="non-terminal residue" evidence="1">
    <location>
        <position position="1"/>
    </location>
</feature>